<keyword evidence="6" id="KW-1185">Reference proteome</keyword>
<accession>A0ABU3SXQ6</accession>
<evidence type="ECO:0000313" key="6">
    <source>
        <dbReference type="Proteomes" id="UP001247805"/>
    </source>
</evidence>
<evidence type="ECO:0000256" key="2">
    <source>
        <dbReference type="ARBA" id="ARBA00023125"/>
    </source>
</evidence>
<keyword evidence="2 5" id="KW-0238">DNA-binding</keyword>
<dbReference type="PROSITE" id="PS00356">
    <property type="entry name" value="HTH_LACI_1"/>
    <property type="match status" value="1"/>
</dbReference>
<dbReference type="InterPro" id="IPR028082">
    <property type="entry name" value="Peripla_BP_I"/>
</dbReference>
<dbReference type="RefSeq" id="WP_316026353.1">
    <property type="nucleotide sequence ID" value="NZ_JAWDIO010000002.1"/>
</dbReference>
<dbReference type="Pfam" id="PF13377">
    <property type="entry name" value="Peripla_BP_3"/>
    <property type="match status" value="1"/>
</dbReference>
<dbReference type="GO" id="GO:0003677">
    <property type="term" value="F:DNA binding"/>
    <property type="evidence" value="ECO:0007669"/>
    <property type="project" value="UniProtKB-KW"/>
</dbReference>
<keyword evidence="3" id="KW-0804">Transcription</keyword>
<protein>
    <submittedName>
        <fullName evidence="5">LacI family DNA-binding transcriptional regulator</fullName>
    </submittedName>
</protein>
<keyword evidence="1" id="KW-0805">Transcription regulation</keyword>
<evidence type="ECO:0000256" key="3">
    <source>
        <dbReference type="ARBA" id="ARBA00023163"/>
    </source>
</evidence>
<dbReference type="SMART" id="SM00354">
    <property type="entry name" value="HTH_LACI"/>
    <property type="match status" value="1"/>
</dbReference>
<dbReference type="Pfam" id="PF00356">
    <property type="entry name" value="LacI"/>
    <property type="match status" value="1"/>
</dbReference>
<comment type="caution">
    <text evidence="5">The sequence shown here is derived from an EMBL/GenBank/DDBJ whole genome shotgun (WGS) entry which is preliminary data.</text>
</comment>
<evidence type="ECO:0000256" key="1">
    <source>
        <dbReference type="ARBA" id="ARBA00023015"/>
    </source>
</evidence>
<dbReference type="InterPro" id="IPR010982">
    <property type="entry name" value="Lambda_DNA-bd_dom_sf"/>
</dbReference>
<dbReference type="PANTHER" id="PTHR30146:SF109">
    <property type="entry name" value="HTH-TYPE TRANSCRIPTIONAL REGULATOR GALS"/>
    <property type="match status" value="1"/>
</dbReference>
<dbReference type="InterPro" id="IPR000843">
    <property type="entry name" value="HTH_LacI"/>
</dbReference>
<dbReference type="Proteomes" id="UP001247805">
    <property type="component" value="Unassembled WGS sequence"/>
</dbReference>
<dbReference type="SUPFAM" id="SSF47413">
    <property type="entry name" value="lambda repressor-like DNA-binding domains"/>
    <property type="match status" value="1"/>
</dbReference>
<dbReference type="PROSITE" id="PS50932">
    <property type="entry name" value="HTH_LACI_2"/>
    <property type="match status" value="1"/>
</dbReference>
<dbReference type="PANTHER" id="PTHR30146">
    <property type="entry name" value="LACI-RELATED TRANSCRIPTIONAL REPRESSOR"/>
    <property type="match status" value="1"/>
</dbReference>
<organism evidence="5 6">
    <name type="scientific">Paraglaciecola aquimarina</name>
    <dbReference type="NCBI Taxonomy" id="1235557"/>
    <lineage>
        <taxon>Bacteria</taxon>
        <taxon>Pseudomonadati</taxon>
        <taxon>Pseudomonadota</taxon>
        <taxon>Gammaproteobacteria</taxon>
        <taxon>Alteromonadales</taxon>
        <taxon>Alteromonadaceae</taxon>
        <taxon>Paraglaciecola</taxon>
    </lineage>
</organism>
<feature type="domain" description="HTH lacI-type" evidence="4">
    <location>
        <begin position="2"/>
        <end position="56"/>
    </location>
</feature>
<proteinExistence type="predicted"/>
<dbReference type="Gene3D" id="1.10.260.40">
    <property type="entry name" value="lambda repressor-like DNA-binding domains"/>
    <property type="match status" value="1"/>
</dbReference>
<sequence>MVTLRDIAKAAGVSTSAVSRAIRDQGNYSEEVRNKIKTLASEMGYKPNINARALVKKQSDIIGFIVPDASQPFYGLMFKGAYTASLTTEYRLMISNYDNDHRTLDNAVESLKAAGCRNIIIHTLHTDIAYLKKLSEEVPGLVVIGRLIPEIQERCVWIENFYAGRLAAEHMLKNGHHELAVVLHDYVKLDSAERLQGIKYVLEMQGVKLKDDNIIYTNSEEAEDIGKQLAQKASELSGVIAFNDQVAIKVMNGLQASGVKIPQDISVIGFDDSIFCELSLPSLTSVKYPCYEMASYAIRLSIKFTNHQESLDSQANMFMPSLIERHSVLKA</sequence>
<dbReference type="EMBL" id="JAWDIO010000002">
    <property type="protein sequence ID" value="MDU0354774.1"/>
    <property type="molecule type" value="Genomic_DNA"/>
</dbReference>
<dbReference type="SUPFAM" id="SSF53822">
    <property type="entry name" value="Periplasmic binding protein-like I"/>
    <property type="match status" value="1"/>
</dbReference>
<gene>
    <name evidence="5" type="ORF">RS130_13360</name>
</gene>
<dbReference type="Gene3D" id="3.40.50.2300">
    <property type="match status" value="2"/>
</dbReference>
<name>A0ABU3SXQ6_9ALTE</name>
<evidence type="ECO:0000313" key="5">
    <source>
        <dbReference type="EMBL" id="MDU0354774.1"/>
    </source>
</evidence>
<reference evidence="5 6" key="1">
    <citation type="submission" date="2023-10" db="EMBL/GenBank/DDBJ databases">
        <title>Glaciecola aquimarina strain GGW-M5 nov., isolated from a coastal seawater.</title>
        <authorList>
            <person name="Bayburt H."/>
            <person name="Kim J.M."/>
            <person name="Choi B.J."/>
            <person name="Jeon C.O."/>
        </authorList>
    </citation>
    <scope>NUCLEOTIDE SEQUENCE [LARGE SCALE GENOMIC DNA]</scope>
    <source>
        <strain evidence="5 6">KCTC 32108</strain>
    </source>
</reference>
<dbReference type="CDD" id="cd01392">
    <property type="entry name" value="HTH_LacI"/>
    <property type="match status" value="1"/>
</dbReference>
<dbReference type="InterPro" id="IPR046335">
    <property type="entry name" value="LacI/GalR-like_sensor"/>
</dbReference>
<evidence type="ECO:0000259" key="4">
    <source>
        <dbReference type="PROSITE" id="PS50932"/>
    </source>
</evidence>